<evidence type="ECO:0000256" key="1">
    <source>
        <dbReference type="SAM" id="MobiDB-lite"/>
    </source>
</evidence>
<gene>
    <name evidence="3" type="ORF">SAMN05660209_00040</name>
</gene>
<dbReference type="RefSeq" id="WP_170856562.1">
    <property type="nucleotide sequence ID" value="NZ_FNOT01000001.1"/>
</dbReference>
<evidence type="ECO:0000256" key="2">
    <source>
        <dbReference type="SAM" id="Phobius"/>
    </source>
</evidence>
<feature type="transmembrane region" description="Helical" evidence="2">
    <location>
        <begin position="47"/>
        <end position="80"/>
    </location>
</feature>
<protein>
    <submittedName>
        <fullName evidence="3">Uncharacterized protein</fullName>
    </submittedName>
</protein>
<reference evidence="4" key="1">
    <citation type="submission" date="2016-10" db="EMBL/GenBank/DDBJ databases">
        <authorList>
            <person name="Varghese N."/>
            <person name="Submissions S."/>
        </authorList>
    </citation>
    <scope>NUCLEOTIDE SEQUENCE [LARGE SCALE GENOMIC DNA]</scope>
    <source>
        <strain evidence="4">DSM 45422</strain>
    </source>
</reference>
<name>A0A1H3AG12_9ACTN</name>
<evidence type="ECO:0000313" key="3">
    <source>
        <dbReference type="EMBL" id="SDX28667.1"/>
    </source>
</evidence>
<keyword evidence="2" id="KW-1133">Transmembrane helix</keyword>
<accession>A0A1H3AG12</accession>
<feature type="compositionally biased region" description="Basic and acidic residues" evidence="1">
    <location>
        <begin position="101"/>
        <end position="114"/>
    </location>
</feature>
<feature type="region of interest" description="Disordered" evidence="1">
    <location>
        <begin position="86"/>
        <end position="129"/>
    </location>
</feature>
<dbReference type="EMBL" id="FNOT01000001">
    <property type="protein sequence ID" value="SDX28667.1"/>
    <property type="molecule type" value="Genomic_DNA"/>
</dbReference>
<keyword evidence="2" id="KW-0472">Membrane</keyword>
<keyword evidence="4" id="KW-1185">Reference proteome</keyword>
<proteinExistence type="predicted"/>
<dbReference type="AlphaFoldDB" id="A0A1H3AG12"/>
<organism evidence="3 4">
    <name type="scientific">Geodermatophilus africanus</name>
    <dbReference type="NCBI Taxonomy" id="1137993"/>
    <lineage>
        <taxon>Bacteria</taxon>
        <taxon>Bacillati</taxon>
        <taxon>Actinomycetota</taxon>
        <taxon>Actinomycetes</taxon>
        <taxon>Geodermatophilales</taxon>
        <taxon>Geodermatophilaceae</taxon>
        <taxon>Geodermatophilus</taxon>
    </lineage>
</organism>
<keyword evidence="2" id="KW-0812">Transmembrane</keyword>
<dbReference type="Proteomes" id="UP000198921">
    <property type="component" value="Unassembled WGS sequence"/>
</dbReference>
<sequence length="129" mass="13978">MLSAQKQRVWDDVQRFWTEEVEEPSRVAPPARSCTGRAPRDRAVLQVAVVIGVRITVVLLLLGALVPGLAVGLATAFGWALGRSWPHLGGGGARDTSPYGGEDRTGRRRADEPGNRPLGARGTPTDRWR</sequence>
<dbReference type="STRING" id="1137993.SAMN05660209_00040"/>
<evidence type="ECO:0000313" key="4">
    <source>
        <dbReference type="Proteomes" id="UP000198921"/>
    </source>
</evidence>